<evidence type="ECO:0008006" key="3">
    <source>
        <dbReference type="Google" id="ProtNLM"/>
    </source>
</evidence>
<comment type="caution">
    <text evidence="1">The sequence shown here is derived from an EMBL/GenBank/DDBJ whole genome shotgun (WGS) entry which is preliminary data.</text>
</comment>
<proteinExistence type="predicted"/>
<name>A0A918PL49_9BACT</name>
<dbReference type="Gene3D" id="2.60.120.200">
    <property type="match status" value="1"/>
</dbReference>
<dbReference type="Pfam" id="PF14099">
    <property type="entry name" value="Polysacc_lyase"/>
    <property type="match status" value="1"/>
</dbReference>
<evidence type="ECO:0000313" key="1">
    <source>
        <dbReference type="EMBL" id="GGZ14914.1"/>
    </source>
</evidence>
<dbReference type="AlphaFoldDB" id="A0A918PL49"/>
<protein>
    <recommendedName>
        <fullName evidence="3">Polysaccharide lyase</fullName>
    </recommendedName>
</protein>
<sequence>MEDAQQLDEIEEIEEVPNLVTGLTGFLFGENFEGTNPLSGVHIQAAEDYSYSISDRYAMTGKKSARFELRSSDKLVANGTRTEMLLMNKSNSKEKWYSFAVYFPENGYSFDNKNELIAQWHQNAGSPSTSLRIINDQFYIRTLPTEKNSNWKNIYFGPVVRDTWTEFVFHIIHREDSKGLIEIWRNGEKVVEHYGPNNYDSEPLPNWKLGIYKASWNSSNTGVTKVIYMDNIRIGDAGVKVSDMVTGGVLNLADKMITDSKDIELIVVNADNESLHGTLHPGEIIYRKRLGSDKLSLYADVDSRIKSVNFKLYEMKGNTYELKLTTTDTSFPFLLFGDDGKGNYYFGNTILDKGKYKVVVSAYADKESVIQVGDKYESSFKIY</sequence>
<reference evidence="1" key="2">
    <citation type="submission" date="2020-09" db="EMBL/GenBank/DDBJ databases">
        <authorList>
            <person name="Sun Q."/>
            <person name="Kim S."/>
        </authorList>
    </citation>
    <scope>NUCLEOTIDE SEQUENCE</scope>
    <source>
        <strain evidence="1">KCTC 12368</strain>
    </source>
</reference>
<dbReference type="InterPro" id="IPR025975">
    <property type="entry name" value="Polysacc_lyase"/>
</dbReference>
<accession>A0A918PL49</accession>
<dbReference type="EMBL" id="BMWX01000001">
    <property type="protein sequence ID" value="GGZ14914.1"/>
    <property type="molecule type" value="Genomic_DNA"/>
</dbReference>
<reference evidence="1" key="1">
    <citation type="journal article" date="2014" name="Int. J. Syst. Evol. Microbiol.">
        <title>Complete genome sequence of Corynebacterium casei LMG S-19264T (=DSM 44701T), isolated from a smear-ripened cheese.</title>
        <authorList>
            <consortium name="US DOE Joint Genome Institute (JGI-PGF)"/>
            <person name="Walter F."/>
            <person name="Albersmeier A."/>
            <person name="Kalinowski J."/>
            <person name="Ruckert C."/>
        </authorList>
    </citation>
    <scope>NUCLEOTIDE SEQUENCE</scope>
    <source>
        <strain evidence="1">KCTC 12368</strain>
    </source>
</reference>
<keyword evidence="2" id="KW-1185">Reference proteome</keyword>
<gene>
    <name evidence="1" type="ORF">GCM10007049_03660</name>
</gene>
<evidence type="ECO:0000313" key="2">
    <source>
        <dbReference type="Proteomes" id="UP000619457"/>
    </source>
</evidence>
<organism evidence="1 2">
    <name type="scientific">Echinicola pacifica</name>
    <dbReference type="NCBI Taxonomy" id="346377"/>
    <lineage>
        <taxon>Bacteria</taxon>
        <taxon>Pseudomonadati</taxon>
        <taxon>Bacteroidota</taxon>
        <taxon>Cytophagia</taxon>
        <taxon>Cytophagales</taxon>
        <taxon>Cyclobacteriaceae</taxon>
        <taxon>Echinicola</taxon>
    </lineage>
</organism>
<dbReference type="Proteomes" id="UP000619457">
    <property type="component" value="Unassembled WGS sequence"/>
</dbReference>